<dbReference type="CDD" id="cd00090">
    <property type="entry name" value="HTH_ARSR"/>
    <property type="match status" value="1"/>
</dbReference>
<keyword evidence="6" id="KW-1185">Reference proteome</keyword>
<evidence type="ECO:0000313" key="6">
    <source>
        <dbReference type="Proteomes" id="UP000308707"/>
    </source>
</evidence>
<keyword evidence="2" id="KW-0238">DNA-binding</keyword>
<dbReference type="PANTHER" id="PTHR33154:SF33">
    <property type="entry name" value="TRANSCRIPTIONAL REPRESSOR SDPR"/>
    <property type="match status" value="1"/>
</dbReference>
<gene>
    <name evidence="5" type="ORF">FCE95_04260</name>
</gene>
<accession>A0A4U5JZ19</accession>
<dbReference type="SMART" id="SM00418">
    <property type="entry name" value="HTH_ARSR"/>
    <property type="match status" value="1"/>
</dbReference>
<dbReference type="Proteomes" id="UP000308707">
    <property type="component" value="Unassembled WGS sequence"/>
</dbReference>
<keyword evidence="3" id="KW-0804">Transcription</keyword>
<dbReference type="Gene3D" id="1.10.10.10">
    <property type="entry name" value="Winged helix-like DNA-binding domain superfamily/Winged helix DNA-binding domain"/>
    <property type="match status" value="1"/>
</dbReference>
<dbReference type="InterPro" id="IPR036390">
    <property type="entry name" value="WH_DNA-bd_sf"/>
</dbReference>
<evidence type="ECO:0000313" key="5">
    <source>
        <dbReference type="EMBL" id="TKR33517.1"/>
    </source>
</evidence>
<dbReference type="AlphaFoldDB" id="A0A4U5JZ19"/>
<name>A0A4U5JZ19_9GAMM</name>
<evidence type="ECO:0000256" key="2">
    <source>
        <dbReference type="ARBA" id="ARBA00023125"/>
    </source>
</evidence>
<dbReference type="EMBL" id="SZUA01000001">
    <property type="protein sequence ID" value="TKR33517.1"/>
    <property type="molecule type" value="Genomic_DNA"/>
</dbReference>
<keyword evidence="1" id="KW-0805">Transcription regulation</keyword>
<dbReference type="OrthoDB" id="9796124at2"/>
<feature type="domain" description="HTH arsR-type" evidence="4">
    <location>
        <begin position="6"/>
        <end position="101"/>
    </location>
</feature>
<dbReference type="RefSeq" id="WP_137265724.1">
    <property type="nucleotide sequence ID" value="NZ_SZUA01000001.1"/>
</dbReference>
<protein>
    <submittedName>
        <fullName evidence="5">Helix-turn-helix transcriptional regulator</fullName>
    </submittedName>
</protein>
<sequence length="118" mass="13283">MPRPRPRAAKLADAAPIFAALGDPTRLHIVARLGQGGPLPIVRLTEGTRLTRQAITKHLNALSDAGLVKSERSGRERVWELQPRRLAEVRRYLDMISAQWDVALDRLRMLVEEDDRDG</sequence>
<dbReference type="Pfam" id="PF12840">
    <property type="entry name" value="HTH_20"/>
    <property type="match status" value="1"/>
</dbReference>
<dbReference type="NCBIfam" id="NF033788">
    <property type="entry name" value="HTH_metalloreg"/>
    <property type="match status" value="1"/>
</dbReference>
<dbReference type="PANTHER" id="PTHR33154">
    <property type="entry name" value="TRANSCRIPTIONAL REGULATOR, ARSR FAMILY"/>
    <property type="match status" value="1"/>
</dbReference>
<evidence type="ECO:0000256" key="1">
    <source>
        <dbReference type="ARBA" id="ARBA00023015"/>
    </source>
</evidence>
<comment type="caution">
    <text evidence="5">The sequence shown here is derived from an EMBL/GenBank/DDBJ whole genome shotgun (WGS) entry which is preliminary data.</text>
</comment>
<dbReference type="InterPro" id="IPR011991">
    <property type="entry name" value="ArsR-like_HTH"/>
</dbReference>
<dbReference type="GO" id="GO:0003700">
    <property type="term" value="F:DNA-binding transcription factor activity"/>
    <property type="evidence" value="ECO:0007669"/>
    <property type="project" value="InterPro"/>
</dbReference>
<reference evidence="5 6" key="1">
    <citation type="submission" date="2019-04" db="EMBL/GenBank/DDBJ databases">
        <title>Reference strain of H23.</title>
        <authorList>
            <person name="Luo X."/>
        </authorList>
    </citation>
    <scope>NUCLEOTIDE SEQUENCE [LARGE SCALE GENOMIC DNA]</scope>
    <source>
        <strain evidence="5 6">H23</strain>
    </source>
</reference>
<dbReference type="SUPFAM" id="SSF46785">
    <property type="entry name" value="Winged helix' DNA-binding domain"/>
    <property type="match status" value="1"/>
</dbReference>
<dbReference type="InterPro" id="IPR051081">
    <property type="entry name" value="HTH_MetalResp_TranReg"/>
</dbReference>
<dbReference type="GO" id="GO:0003677">
    <property type="term" value="F:DNA binding"/>
    <property type="evidence" value="ECO:0007669"/>
    <property type="project" value="UniProtKB-KW"/>
</dbReference>
<evidence type="ECO:0000259" key="4">
    <source>
        <dbReference type="PROSITE" id="PS50987"/>
    </source>
</evidence>
<organism evidence="5 6">
    <name type="scientific">Luteimonas gilva</name>
    <dbReference type="NCBI Taxonomy" id="2572684"/>
    <lineage>
        <taxon>Bacteria</taxon>
        <taxon>Pseudomonadati</taxon>
        <taxon>Pseudomonadota</taxon>
        <taxon>Gammaproteobacteria</taxon>
        <taxon>Lysobacterales</taxon>
        <taxon>Lysobacteraceae</taxon>
        <taxon>Luteimonas</taxon>
    </lineage>
</organism>
<proteinExistence type="predicted"/>
<dbReference type="PRINTS" id="PR00778">
    <property type="entry name" value="HTHARSR"/>
</dbReference>
<dbReference type="PROSITE" id="PS50987">
    <property type="entry name" value="HTH_ARSR_2"/>
    <property type="match status" value="1"/>
</dbReference>
<dbReference type="InterPro" id="IPR036388">
    <property type="entry name" value="WH-like_DNA-bd_sf"/>
</dbReference>
<evidence type="ECO:0000256" key="3">
    <source>
        <dbReference type="ARBA" id="ARBA00023163"/>
    </source>
</evidence>
<dbReference type="InterPro" id="IPR001845">
    <property type="entry name" value="HTH_ArsR_DNA-bd_dom"/>
</dbReference>